<gene>
    <name evidence="5" type="ORF">SAMN05192553_103472</name>
</gene>
<dbReference type="SUPFAM" id="SSF69318">
    <property type="entry name" value="Integrin alpha N-terminal domain"/>
    <property type="match status" value="1"/>
</dbReference>
<dbReference type="STRING" id="1416801.SAMN05192553_103472"/>
<protein>
    <recommendedName>
        <fullName evidence="7">Repeat domain-containing protein</fullName>
    </recommendedName>
</protein>
<dbReference type="InterPro" id="IPR028994">
    <property type="entry name" value="Integrin_alpha_N"/>
</dbReference>
<evidence type="ECO:0008006" key="7">
    <source>
        <dbReference type="Google" id="ProtNLM"/>
    </source>
</evidence>
<keyword evidence="2" id="KW-0812">Transmembrane</keyword>
<organism evidence="5 6">
    <name type="scientific">Cyclobacterium xiamenense</name>
    <dbReference type="NCBI Taxonomy" id="1297121"/>
    <lineage>
        <taxon>Bacteria</taxon>
        <taxon>Pseudomonadati</taxon>
        <taxon>Bacteroidota</taxon>
        <taxon>Cytophagia</taxon>
        <taxon>Cytophagales</taxon>
        <taxon>Cyclobacteriaceae</taxon>
        <taxon>Cyclobacterium</taxon>
    </lineage>
</organism>
<name>A0A1H6YB41_9BACT</name>
<evidence type="ECO:0000256" key="4">
    <source>
        <dbReference type="ARBA" id="ARBA00023136"/>
    </source>
</evidence>
<dbReference type="AlphaFoldDB" id="A0A1H6YB41"/>
<dbReference type="EMBL" id="FNZH01000003">
    <property type="protein sequence ID" value="SEJ36247.1"/>
    <property type="molecule type" value="Genomic_DNA"/>
</dbReference>
<evidence type="ECO:0000313" key="5">
    <source>
        <dbReference type="EMBL" id="SEJ36247.1"/>
    </source>
</evidence>
<evidence type="ECO:0000256" key="3">
    <source>
        <dbReference type="ARBA" id="ARBA00022989"/>
    </source>
</evidence>
<dbReference type="PANTHER" id="PTHR21419:SF30">
    <property type="entry name" value="IG-LIKE DOMAIN-CONTAINING PROTEIN"/>
    <property type="match status" value="1"/>
</dbReference>
<dbReference type="Gene3D" id="2.130.10.130">
    <property type="entry name" value="Integrin alpha, N-terminal"/>
    <property type="match status" value="2"/>
</dbReference>
<keyword evidence="3" id="KW-1133">Transmembrane helix</keyword>
<keyword evidence="6" id="KW-1185">Reference proteome</keyword>
<accession>A0A1H6YB41</accession>
<keyword evidence="4" id="KW-0472">Membrane</keyword>
<evidence type="ECO:0000313" key="6">
    <source>
        <dbReference type="Proteomes" id="UP000199403"/>
    </source>
</evidence>
<dbReference type="GO" id="GO:0016020">
    <property type="term" value="C:membrane"/>
    <property type="evidence" value="ECO:0007669"/>
    <property type="project" value="UniProtKB-SubCell"/>
</dbReference>
<dbReference type="PANTHER" id="PTHR21419">
    <property type="match status" value="1"/>
</dbReference>
<reference evidence="6" key="1">
    <citation type="submission" date="2016-10" db="EMBL/GenBank/DDBJ databases">
        <authorList>
            <person name="Varghese N."/>
            <person name="Submissions S."/>
        </authorList>
    </citation>
    <scope>NUCLEOTIDE SEQUENCE [LARGE SCALE GENOMIC DNA]</scope>
    <source>
        <strain evidence="6">IBRC-M 10761</strain>
    </source>
</reference>
<evidence type="ECO:0000256" key="1">
    <source>
        <dbReference type="ARBA" id="ARBA00004167"/>
    </source>
</evidence>
<sequence length="515" mass="56574">MDEIESTTENLMQRIRLFYRKRRWLTWGLALLLLACQKKEKSELVWDANFPVIGSQSSPRAVDLNKDGTLDLVMGAGKNEFEDSAYGVLAIDGVTGELIWNHPAMDQVYGSASFQDINGDGFPDVFIGGRGPYFKGIDGQSGELLWEYDTLGYTNHPVLRHARFNFNNSVWIPDQNNDGLKDLLVSNGGNAKAAPYETTDRFPGVLMVLDPVNGEVLAADTMPDGNETYLSPILLPAEGKMGDRVVFGSGGETISGSLFLAELTDLMNNDLSSAIRLVTENGHGFIASPVAADLDQDGTLDLVVISHGSSVFAISGKTLEILWQQTIPGTECSNSFAVGNFTDDDIPDFFTFVSKGVWPENTGSVQILLDGKSGEIAHQRELGCTGFSSPIAYDLNKDGFDEVIFSINSYDCQRAIDDESAFLIENKLLLMDFASGEIHNLDQSKGFKNIFSTPWMGDLDGDGFLDLVHCQYFSHSDILSFLGMRVKRIDLPIKMRNEPLWGSIMGSQGNGIYQK</sequence>
<dbReference type="Proteomes" id="UP000199403">
    <property type="component" value="Unassembled WGS sequence"/>
</dbReference>
<dbReference type="InterPro" id="IPR045232">
    <property type="entry name" value="FAM234"/>
</dbReference>
<proteinExistence type="predicted"/>
<comment type="subcellular location">
    <subcellularLocation>
        <location evidence="1">Membrane</location>
        <topology evidence="1">Single-pass membrane protein</topology>
    </subcellularLocation>
</comment>
<evidence type="ECO:0000256" key="2">
    <source>
        <dbReference type="ARBA" id="ARBA00022692"/>
    </source>
</evidence>